<keyword evidence="2" id="KW-0812">Transmembrane</keyword>
<reference evidence="3 4" key="1">
    <citation type="journal article" date="2018" name="New Phytol.">
        <title>Phylogenomics of Endogonaceae and evolution of mycorrhizas within Mucoromycota.</title>
        <authorList>
            <person name="Chang Y."/>
            <person name="Desiro A."/>
            <person name="Na H."/>
            <person name="Sandor L."/>
            <person name="Lipzen A."/>
            <person name="Clum A."/>
            <person name="Barry K."/>
            <person name="Grigoriev I.V."/>
            <person name="Martin F.M."/>
            <person name="Stajich J.E."/>
            <person name="Smith M.E."/>
            <person name="Bonito G."/>
            <person name="Spatafora J.W."/>
        </authorList>
    </citation>
    <scope>NUCLEOTIDE SEQUENCE [LARGE SCALE GENOMIC DNA]</scope>
    <source>
        <strain evidence="3 4">AD002</strain>
    </source>
</reference>
<sequence>MKLDRRNTEKKASPVSDFWKKVGERRQQREEENDAIRAASLGHLSVFGQTLAVYGNQMRTKLVAQGKETKDGETHKVKVTKNMVLPTSPSMSFSVARGKRKLGDLPEYSQNVKVRLFDESEREEDDDGELAEESDEDGNDIAIATSKEESAAGAEIPKNYLKVVMAINSVREDPAAALSNPLCWGVIDLREERVSPCPNHPRAKSLIPAAELNKVRQFVAGIVEKESHLGSSALALLDALPKSDVISLHKFGDEMRIHGLSGICALLYRGDDIFNNQAGQYIQTISQALTDALNKFDFDTASKLHAQLGQKLQLPIDDDENDEERECLRKLLSKIDVHDKDAQYIGECLAVGDVWVQTYNGKSHSERTVDRHIIGPFSQAPGTNYTYGENHSDADREEKSFRSKTVRTGKPCDFIFWHKEREVGVGENSGPNHKDNHSKSITDFVDVIKVARAQHMQLQTRCIEESRNNPLPPTIQDALKLVTIPFFHVIGGRIRFYLLAQLNGDVYGMWEWSTERLPTKDTDVADVVLLCKKFLIHKALFHFFFIFVFVPSFHIRNLLNRAGHFSERAIMKAKLFDSDGLIQAVPNDTVELKKILTPKKR</sequence>
<feature type="region of interest" description="Disordered" evidence="1">
    <location>
        <begin position="380"/>
        <end position="403"/>
    </location>
</feature>
<accession>A0A433QKK7</accession>
<proteinExistence type="predicted"/>
<dbReference type="Proteomes" id="UP000274822">
    <property type="component" value="Unassembled WGS sequence"/>
</dbReference>
<feature type="region of interest" description="Disordered" evidence="1">
    <location>
        <begin position="1"/>
        <end position="33"/>
    </location>
</feature>
<feature type="compositionally biased region" description="Basic and acidic residues" evidence="1">
    <location>
        <begin position="1"/>
        <end position="30"/>
    </location>
</feature>
<evidence type="ECO:0000256" key="2">
    <source>
        <dbReference type="SAM" id="Phobius"/>
    </source>
</evidence>
<feature type="region of interest" description="Disordered" evidence="1">
    <location>
        <begin position="119"/>
        <end position="140"/>
    </location>
</feature>
<gene>
    <name evidence="3" type="ORF">BC938DRAFT_479594</name>
</gene>
<feature type="compositionally biased region" description="Basic and acidic residues" evidence="1">
    <location>
        <begin position="390"/>
        <end position="401"/>
    </location>
</feature>
<protein>
    <submittedName>
        <fullName evidence="3">Uncharacterized protein</fullName>
    </submittedName>
</protein>
<comment type="caution">
    <text evidence="3">The sequence shown here is derived from an EMBL/GenBank/DDBJ whole genome shotgun (WGS) entry which is preliminary data.</text>
</comment>
<organism evidence="3 4">
    <name type="scientific">Jimgerdemannia flammicorona</name>
    <dbReference type="NCBI Taxonomy" id="994334"/>
    <lineage>
        <taxon>Eukaryota</taxon>
        <taxon>Fungi</taxon>
        <taxon>Fungi incertae sedis</taxon>
        <taxon>Mucoromycota</taxon>
        <taxon>Mucoromycotina</taxon>
        <taxon>Endogonomycetes</taxon>
        <taxon>Endogonales</taxon>
        <taxon>Endogonaceae</taxon>
        <taxon>Jimgerdemannia</taxon>
    </lineage>
</organism>
<dbReference type="AlphaFoldDB" id="A0A433QKK7"/>
<keyword evidence="2" id="KW-1133">Transmembrane helix</keyword>
<feature type="compositionally biased region" description="Acidic residues" evidence="1">
    <location>
        <begin position="120"/>
        <end position="139"/>
    </location>
</feature>
<feature type="transmembrane region" description="Helical" evidence="2">
    <location>
        <begin position="539"/>
        <end position="559"/>
    </location>
</feature>
<keyword evidence="4" id="KW-1185">Reference proteome</keyword>
<feature type="compositionally biased region" description="Polar residues" evidence="1">
    <location>
        <begin position="380"/>
        <end position="389"/>
    </location>
</feature>
<evidence type="ECO:0000256" key="1">
    <source>
        <dbReference type="SAM" id="MobiDB-lite"/>
    </source>
</evidence>
<name>A0A433QKK7_9FUNG</name>
<evidence type="ECO:0000313" key="4">
    <source>
        <dbReference type="Proteomes" id="UP000274822"/>
    </source>
</evidence>
<keyword evidence="2" id="KW-0472">Membrane</keyword>
<dbReference type="EMBL" id="RBNJ01004063">
    <property type="protein sequence ID" value="RUS30295.1"/>
    <property type="molecule type" value="Genomic_DNA"/>
</dbReference>
<evidence type="ECO:0000313" key="3">
    <source>
        <dbReference type="EMBL" id="RUS30295.1"/>
    </source>
</evidence>